<evidence type="ECO:0000313" key="3">
    <source>
        <dbReference type="Proteomes" id="UP001139485"/>
    </source>
</evidence>
<sequence>MAFPLAMTSCSTNNSDSAASEQPTASEAQQGSSDPAAVDRSALTDQARRFVAFARSGDSEVTWADEVTYRLSGDEVAVLSSTEADDPESWEGCVEGQKTFQERRCPVSPLSVVEASFASGGPVVSTRVPATVGCTRVSARSSWSVTDVAAVRAPESMSNCVDDFLVVLEFSATGAVDGIDLEMTSP</sequence>
<feature type="region of interest" description="Disordered" evidence="1">
    <location>
        <begin position="1"/>
        <end position="41"/>
    </location>
</feature>
<organism evidence="2 3">
    <name type="scientific">Nocardioides bruguierae</name>
    <dbReference type="NCBI Taxonomy" id="2945102"/>
    <lineage>
        <taxon>Bacteria</taxon>
        <taxon>Bacillati</taxon>
        <taxon>Actinomycetota</taxon>
        <taxon>Actinomycetes</taxon>
        <taxon>Propionibacteriales</taxon>
        <taxon>Nocardioidaceae</taxon>
        <taxon>Nocardioides</taxon>
    </lineage>
</organism>
<evidence type="ECO:0000313" key="2">
    <source>
        <dbReference type="EMBL" id="MCM0619145.1"/>
    </source>
</evidence>
<comment type="caution">
    <text evidence="2">The sequence shown here is derived from an EMBL/GenBank/DDBJ whole genome shotgun (WGS) entry which is preliminary data.</text>
</comment>
<protein>
    <submittedName>
        <fullName evidence="2">Uncharacterized protein</fullName>
    </submittedName>
</protein>
<gene>
    <name evidence="2" type="ORF">M8330_02400</name>
</gene>
<feature type="compositionally biased region" description="Polar residues" evidence="1">
    <location>
        <begin position="8"/>
        <end position="33"/>
    </location>
</feature>
<accession>A0A9X2D4Y1</accession>
<dbReference type="AlphaFoldDB" id="A0A9X2D4Y1"/>
<proteinExistence type="predicted"/>
<keyword evidence="3" id="KW-1185">Reference proteome</keyword>
<dbReference type="Proteomes" id="UP001139485">
    <property type="component" value="Unassembled WGS sequence"/>
</dbReference>
<dbReference type="EMBL" id="JAMOIL010000001">
    <property type="protein sequence ID" value="MCM0619145.1"/>
    <property type="molecule type" value="Genomic_DNA"/>
</dbReference>
<evidence type="ECO:0000256" key="1">
    <source>
        <dbReference type="SAM" id="MobiDB-lite"/>
    </source>
</evidence>
<dbReference type="RefSeq" id="WP_250826028.1">
    <property type="nucleotide sequence ID" value="NZ_JAMOIL010000001.1"/>
</dbReference>
<name>A0A9X2D4Y1_9ACTN</name>
<reference evidence="2" key="1">
    <citation type="submission" date="2022-05" db="EMBL/GenBank/DDBJ databases">
        <authorList>
            <person name="Tuo L."/>
        </authorList>
    </citation>
    <scope>NUCLEOTIDE SEQUENCE</scope>
    <source>
        <strain evidence="2">BSK12Z-4</strain>
    </source>
</reference>